<dbReference type="RefSeq" id="WP_148950792.1">
    <property type="nucleotide sequence ID" value="NZ_VTES01000006.1"/>
</dbReference>
<dbReference type="Pfam" id="PF01261">
    <property type="entry name" value="AP_endonuc_2"/>
    <property type="match status" value="1"/>
</dbReference>
<dbReference type="SUPFAM" id="SSF51658">
    <property type="entry name" value="Xylose isomerase-like"/>
    <property type="match status" value="1"/>
</dbReference>
<accession>A0A5D4SAG5</accession>
<dbReference type="PANTHER" id="PTHR12110">
    <property type="entry name" value="HYDROXYPYRUVATE ISOMERASE"/>
    <property type="match status" value="1"/>
</dbReference>
<dbReference type="GO" id="GO:0016853">
    <property type="term" value="F:isomerase activity"/>
    <property type="evidence" value="ECO:0007669"/>
    <property type="project" value="UniProtKB-KW"/>
</dbReference>
<evidence type="ECO:0000259" key="1">
    <source>
        <dbReference type="Pfam" id="PF01261"/>
    </source>
</evidence>
<dbReference type="InterPro" id="IPR013022">
    <property type="entry name" value="Xyl_isomerase-like_TIM-brl"/>
</dbReference>
<dbReference type="Gene3D" id="3.20.20.150">
    <property type="entry name" value="Divalent-metal-dependent TIM barrel enzymes"/>
    <property type="match status" value="1"/>
</dbReference>
<comment type="caution">
    <text evidence="2">The sequence shown here is derived from an EMBL/GenBank/DDBJ whole genome shotgun (WGS) entry which is preliminary data.</text>
</comment>
<dbReference type="PANTHER" id="PTHR12110:SF41">
    <property type="entry name" value="INOSOSE DEHYDRATASE"/>
    <property type="match status" value="1"/>
</dbReference>
<organism evidence="2 3">
    <name type="scientific">Bacillus infantis</name>
    <dbReference type="NCBI Taxonomy" id="324767"/>
    <lineage>
        <taxon>Bacteria</taxon>
        <taxon>Bacillati</taxon>
        <taxon>Bacillota</taxon>
        <taxon>Bacilli</taxon>
        <taxon>Bacillales</taxon>
        <taxon>Bacillaceae</taxon>
        <taxon>Bacillus</taxon>
    </lineage>
</organism>
<dbReference type="EMBL" id="VTES01000006">
    <property type="protein sequence ID" value="TYS60645.1"/>
    <property type="molecule type" value="Genomic_DNA"/>
</dbReference>
<dbReference type="Proteomes" id="UP000323732">
    <property type="component" value="Unassembled WGS sequence"/>
</dbReference>
<keyword evidence="2" id="KW-0413">Isomerase</keyword>
<name>A0A5D4SAG5_9BACI</name>
<dbReference type="InterPro" id="IPR050312">
    <property type="entry name" value="IolE/XylAMocC-like"/>
</dbReference>
<feature type="domain" description="Xylose isomerase-like TIM barrel" evidence="1">
    <location>
        <begin position="21"/>
        <end position="266"/>
    </location>
</feature>
<protein>
    <submittedName>
        <fullName evidence="2">Sugar phosphate isomerase/epimerase</fullName>
    </submittedName>
</protein>
<dbReference type="AlphaFoldDB" id="A0A5D4SAG5"/>
<gene>
    <name evidence="2" type="ORF">FZD47_20775</name>
</gene>
<evidence type="ECO:0000313" key="2">
    <source>
        <dbReference type="EMBL" id="TYS60645.1"/>
    </source>
</evidence>
<reference evidence="2 3" key="1">
    <citation type="submission" date="2019-08" db="EMBL/GenBank/DDBJ databases">
        <title>Bacillus genomes from the desert of Cuatro Cienegas, Coahuila.</title>
        <authorList>
            <person name="Olmedo-Alvarez G."/>
        </authorList>
    </citation>
    <scope>NUCLEOTIDE SEQUENCE [LARGE SCALE GENOMIC DNA]</scope>
    <source>
        <strain evidence="2 3">CH37_1T</strain>
    </source>
</reference>
<dbReference type="InterPro" id="IPR036237">
    <property type="entry name" value="Xyl_isomerase-like_sf"/>
</dbReference>
<evidence type="ECO:0000313" key="3">
    <source>
        <dbReference type="Proteomes" id="UP000323732"/>
    </source>
</evidence>
<proteinExistence type="predicted"/>
<sequence length="281" mass="32806">MDNKISCQLSPWNKQHEEGIHQIASAGYSACEIGSNILLSHRQKLSLFSEKLKRRKLSVSSVFELGHFENWQDRRRIYYHHDFLSKVMSQCDINYIILSPGIRRSRNPDLQYVKNMLKMITEINKRYEYRGIRVGIHPHLGSSIFTSDQINYLLENISYDIDLVPDIGHLTEAGVDVFELINKNISRIRHIHLKDVIYQPNYKKLSPLQKRRNTEFCELGKGQFNLINLIKLIKSLNYQEWFVVELENPSSPLNEAAINGIEYLKKILGSDEIKTINYNGR</sequence>